<dbReference type="EMBL" id="CP098502">
    <property type="protein sequence ID" value="UTI62550.1"/>
    <property type="molecule type" value="Genomic_DNA"/>
</dbReference>
<dbReference type="InterPro" id="IPR012902">
    <property type="entry name" value="N_methyl_site"/>
</dbReference>
<proteinExistence type="predicted"/>
<dbReference type="PANTHER" id="PTHR30093:SF44">
    <property type="entry name" value="TYPE II SECRETION SYSTEM CORE PROTEIN G"/>
    <property type="match status" value="1"/>
</dbReference>
<name>A0ABY5DP83_9ACTN</name>
<organism evidence="7 8">
    <name type="scientific">Paraconexibacter antarcticus</name>
    <dbReference type="NCBI Taxonomy" id="2949664"/>
    <lineage>
        <taxon>Bacteria</taxon>
        <taxon>Bacillati</taxon>
        <taxon>Actinomycetota</taxon>
        <taxon>Thermoleophilia</taxon>
        <taxon>Solirubrobacterales</taxon>
        <taxon>Paraconexibacteraceae</taxon>
        <taxon>Paraconexibacter</taxon>
    </lineage>
</organism>
<dbReference type="PANTHER" id="PTHR30093">
    <property type="entry name" value="GENERAL SECRETION PATHWAY PROTEIN G"/>
    <property type="match status" value="1"/>
</dbReference>
<evidence type="ECO:0000256" key="3">
    <source>
        <dbReference type="ARBA" id="ARBA00022692"/>
    </source>
</evidence>
<keyword evidence="5 6" id="KW-0472">Membrane</keyword>
<evidence type="ECO:0000256" key="5">
    <source>
        <dbReference type="ARBA" id="ARBA00023136"/>
    </source>
</evidence>
<reference evidence="7 8" key="1">
    <citation type="submission" date="2022-06" db="EMBL/GenBank/DDBJ databases">
        <title>Paraconexibacter antarcticus.</title>
        <authorList>
            <person name="Kim C.S."/>
        </authorList>
    </citation>
    <scope>NUCLEOTIDE SEQUENCE [LARGE SCALE GENOMIC DNA]</scope>
    <source>
        <strain evidence="7 8">02-257</strain>
    </source>
</reference>
<accession>A0ABY5DP83</accession>
<sequence length="150" mass="15587">MLRNMIRSLLHKNDDEGFTLIELLVVILIIGILAAIALPSFLGQSDKAKDSSAKSNARNLVSQIESCYTTTSDYSQCQSSTALNPTGLDLGTGAGQVSVTAASTTGYTILATSKAQTGSANNTFTITKDPTTGVIARTCTGTDSCNGGSW</sequence>
<keyword evidence="8" id="KW-1185">Reference proteome</keyword>
<gene>
    <name evidence="7" type="ORF">NBH00_14390</name>
</gene>
<keyword evidence="2" id="KW-0488">Methylation</keyword>
<dbReference type="RefSeq" id="WP_254569287.1">
    <property type="nucleotide sequence ID" value="NZ_CP098502.1"/>
</dbReference>
<dbReference type="InterPro" id="IPR045584">
    <property type="entry name" value="Pilin-like"/>
</dbReference>
<protein>
    <submittedName>
        <fullName evidence="7">Prepilin-type N-terminal cleavage/methylation domain-containing protein</fullName>
    </submittedName>
</protein>
<dbReference type="PROSITE" id="PS00409">
    <property type="entry name" value="PROKAR_NTER_METHYL"/>
    <property type="match status" value="1"/>
</dbReference>
<dbReference type="SUPFAM" id="SSF54523">
    <property type="entry name" value="Pili subunits"/>
    <property type="match status" value="1"/>
</dbReference>
<evidence type="ECO:0000256" key="1">
    <source>
        <dbReference type="ARBA" id="ARBA00004167"/>
    </source>
</evidence>
<feature type="transmembrane region" description="Helical" evidence="6">
    <location>
        <begin position="20"/>
        <end position="42"/>
    </location>
</feature>
<comment type="subcellular location">
    <subcellularLocation>
        <location evidence="1">Membrane</location>
        <topology evidence="1">Single-pass membrane protein</topology>
    </subcellularLocation>
</comment>
<evidence type="ECO:0000256" key="4">
    <source>
        <dbReference type="ARBA" id="ARBA00022989"/>
    </source>
</evidence>
<evidence type="ECO:0000313" key="7">
    <source>
        <dbReference type="EMBL" id="UTI62550.1"/>
    </source>
</evidence>
<dbReference type="Gene3D" id="3.30.700.10">
    <property type="entry name" value="Glycoprotein, Type 4 Pilin"/>
    <property type="match status" value="1"/>
</dbReference>
<keyword evidence="3 6" id="KW-0812">Transmembrane</keyword>
<dbReference type="Pfam" id="PF07963">
    <property type="entry name" value="N_methyl"/>
    <property type="match status" value="1"/>
</dbReference>
<dbReference type="Proteomes" id="UP001056035">
    <property type="component" value="Chromosome"/>
</dbReference>
<evidence type="ECO:0000256" key="6">
    <source>
        <dbReference type="SAM" id="Phobius"/>
    </source>
</evidence>
<evidence type="ECO:0000256" key="2">
    <source>
        <dbReference type="ARBA" id="ARBA00022481"/>
    </source>
</evidence>
<keyword evidence="4 6" id="KW-1133">Transmembrane helix</keyword>
<evidence type="ECO:0000313" key="8">
    <source>
        <dbReference type="Proteomes" id="UP001056035"/>
    </source>
</evidence>
<dbReference type="NCBIfam" id="TIGR02532">
    <property type="entry name" value="IV_pilin_GFxxxE"/>
    <property type="match status" value="1"/>
</dbReference>